<dbReference type="Proteomes" id="UP000054785">
    <property type="component" value="Unassembled WGS sequence"/>
</dbReference>
<evidence type="ECO:0000313" key="1">
    <source>
        <dbReference type="EMBL" id="KTC98823.1"/>
    </source>
</evidence>
<dbReference type="STRING" id="45065.Lgee_1512"/>
<name>A0A0W0TT51_9GAMM</name>
<dbReference type="InterPro" id="IPR004360">
    <property type="entry name" value="Glyas_Fos-R_dOase_dom"/>
</dbReference>
<dbReference type="InterPro" id="IPR029068">
    <property type="entry name" value="Glyas_Bleomycin-R_OHBP_Dase"/>
</dbReference>
<dbReference type="PATRIC" id="fig|45065.4.peg.1637"/>
<proteinExistence type="predicted"/>
<dbReference type="PIRSF" id="PIRSF039020">
    <property type="entry name" value="EhpR"/>
    <property type="match status" value="1"/>
</dbReference>
<protein>
    <submittedName>
        <fullName evidence="1">Bleomycin resistance protein</fullName>
    </submittedName>
</protein>
<dbReference type="RefSeq" id="WP_028386252.1">
    <property type="nucleotide sequence ID" value="NZ_CAAAHN010000013.1"/>
</dbReference>
<dbReference type="SUPFAM" id="SSF54593">
    <property type="entry name" value="Glyoxalase/Bleomycin resistance protein/Dihydroxybiphenyl dioxygenase"/>
    <property type="match status" value="1"/>
</dbReference>
<dbReference type="AlphaFoldDB" id="A0A0W0TT51"/>
<accession>A0A0W0TT51</accession>
<dbReference type="Pfam" id="PF00903">
    <property type="entry name" value="Glyoxalase"/>
    <property type="match status" value="1"/>
</dbReference>
<dbReference type="PROSITE" id="PS51819">
    <property type="entry name" value="VOC"/>
    <property type="match status" value="1"/>
</dbReference>
<comment type="caution">
    <text evidence="1">The sequence shown here is derived from an EMBL/GenBank/DDBJ whole genome shotgun (WGS) entry which is preliminary data.</text>
</comment>
<sequence length="124" mass="13862">MLQPNVIVLYAASLAVTSQFYREVFGMAPVEASRTFHSFKLSNDLSLAIKAQSSALPPVDEKNTGGELAFVLESRDRVNALFTEWHTKNIRIILPPTQLPFGYTFVALDPDGYRLRFIAPEQTS</sequence>
<evidence type="ECO:0000313" key="2">
    <source>
        <dbReference type="Proteomes" id="UP000054785"/>
    </source>
</evidence>
<dbReference type="EMBL" id="LNYC01000056">
    <property type="protein sequence ID" value="KTC98823.1"/>
    <property type="molecule type" value="Genomic_DNA"/>
</dbReference>
<keyword evidence="2" id="KW-1185">Reference proteome</keyword>
<organism evidence="1 2">
    <name type="scientific">Legionella geestiana</name>
    <dbReference type="NCBI Taxonomy" id="45065"/>
    <lineage>
        <taxon>Bacteria</taxon>
        <taxon>Pseudomonadati</taxon>
        <taxon>Pseudomonadota</taxon>
        <taxon>Gammaproteobacteria</taxon>
        <taxon>Legionellales</taxon>
        <taxon>Legionellaceae</taxon>
        <taxon>Legionella</taxon>
    </lineage>
</organism>
<reference evidence="1 2" key="1">
    <citation type="submission" date="2015-11" db="EMBL/GenBank/DDBJ databases">
        <title>Genomic analysis of 38 Legionella species identifies large and diverse effector repertoires.</title>
        <authorList>
            <person name="Burstein D."/>
            <person name="Amaro F."/>
            <person name="Zusman T."/>
            <person name="Lifshitz Z."/>
            <person name="Cohen O."/>
            <person name="Gilbert J.A."/>
            <person name="Pupko T."/>
            <person name="Shuman H.A."/>
            <person name="Segal G."/>
        </authorList>
    </citation>
    <scope>NUCLEOTIDE SEQUENCE [LARGE SCALE GENOMIC DNA]</scope>
    <source>
        <strain evidence="1 2">ATCC 49504</strain>
    </source>
</reference>
<dbReference type="InterPro" id="IPR026275">
    <property type="entry name" value="Glyoxalase/dOase/EhpR"/>
</dbReference>
<gene>
    <name evidence="1" type="ORF">Lgee_1512</name>
</gene>
<dbReference type="Gene3D" id="3.30.720.110">
    <property type="match status" value="1"/>
</dbReference>
<dbReference type="InterPro" id="IPR037523">
    <property type="entry name" value="VOC_core"/>
</dbReference>
<dbReference type="OrthoDB" id="9806945at2"/>
<dbReference type="Gene3D" id="3.30.720.120">
    <property type="match status" value="1"/>
</dbReference>